<feature type="domain" description="PA14" evidence="3">
    <location>
        <begin position="21"/>
        <end position="176"/>
    </location>
</feature>
<accession>A0A8H7GN50</accession>
<feature type="region of interest" description="Disordered" evidence="1">
    <location>
        <begin position="1164"/>
        <end position="1187"/>
    </location>
</feature>
<dbReference type="Gene3D" id="2.60.120.1560">
    <property type="match status" value="2"/>
</dbReference>
<sequence length="1256" mass="138857">MTFSLIKLVVFVAVATARRLLPQNTHTVKVYTNLAPVLFSVDQNQFLSLPQIPSLVHRGSEKLNLVVPLPTEEYVWCLTGYYYPETSGTHSFTIEGDFLATIQLGQVFVYGQKFHESFTDRKYILRESPLSYTLHQGVYYPIRITYIGRREKAPIKVTVNGVLQDLNPKVRTKIPVSCPITFVRSGFEVLVFVAPKRVSKQVLLSNYLGFDLVLEGFLYLSPNEIQPLTLNASSVVEITGLFQPPRDGYYNMTLADWVIAAVQIGPGMRQKYQLYTITDQWHILDNRLADKGTFLLEKHLFYPFRIVILGDKTPLEWDLTTHDPDATLTAAKALSIKDSYTTKLYEQPLPVSYKVEQNKYLSIPESPFVLKIGTNNIQIYAPPPLETLVWNLVGYYVAEATGKHTFAIGKTEKAFIRIGPKHVPLGNPEAYDPNEMEAIGDSTVIKNLQAGLYYPVKITYISGIEKVPVYITTPDGVKKKLKKGIRQIGHMSESDSESVRETVEDFDSGSESNIQAVETGFLYSIYVVPAGRSHKSVIRDFSELALIEEGFFDGVSNPLGSLSVTFPFIQEIFGHIEPPRDDEYMTLLGNALIGNLQVGPGVEDKKDDYTVDDTWTVIDTRLNPFGTLKLESGLYYPFRLVVITQTKDTPWVVELQDASGTKIDLFEFSDLSENSDSINLSEPETVKAELLEKEFNEGPANSISSIPKESVYGLVGNSFEPSSTESVFSDFGNSYEIIPEIIPDVSEKILFEAKNDVVQVTNPAIDSKPVSEEVEQDLNLVEDQGLKGIYQNNSSVVDLPELVPESVVDKGDPDPSGALSSALPSVTKQVLQLENNTNVNSLVFQDVLRDVKDIKMDSKGAEANAPSSTLPAQETLSSQGVSQPEKPEKDSSLDVSPPDTINDPQLAKSGNTYMKIHPSDSSESNLAMKNASFSNNTSLGVPKLVGKPLTFLKNDTNETSKDQKPLIAAAQINDFGAKNQSSNGSESPKSGRFSRAAYLKNTDDASEKVQGYISPLSKSEMNKTDHKESDFGVQNFANILLEASLKIESACLTQTDCSNQMPVKNNESKQNVSVSSEKTDFGEENLSKCYTGSLVCPLGHATSLPEDRENRATSQNQNFNDLDKFNDFHPNSAKSLKLENSQNSSNLTDLPVEHDLDLSSLAGTAESENSMKTKSKGSPIYGPQSNLDKPGVSLAEKEYVKIHDNSFVSKIPEPFISLGQAANVRYEGAAPHPETRLFDCDSVFVWSLICFVLISV</sequence>
<organism evidence="4 5">
    <name type="scientific">Metschnikowia pulcherrima</name>
    <dbReference type="NCBI Taxonomy" id="27326"/>
    <lineage>
        <taxon>Eukaryota</taxon>
        <taxon>Fungi</taxon>
        <taxon>Dikarya</taxon>
        <taxon>Ascomycota</taxon>
        <taxon>Saccharomycotina</taxon>
        <taxon>Pichiomycetes</taxon>
        <taxon>Metschnikowiaceae</taxon>
        <taxon>Metschnikowia</taxon>
    </lineage>
</organism>
<dbReference type="Proteomes" id="UP000649328">
    <property type="component" value="Unassembled WGS sequence"/>
</dbReference>
<feature type="region of interest" description="Disordered" evidence="1">
    <location>
        <begin position="858"/>
        <end position="923"/>
    </location>
</feature>
<evidence type="ECO:0000313" key="5">
    <source>
        <dbReference type="Proteomes" id="UP000649328"/>
    </source>
</evidence>
<keyword evidence="2" id="KW-0732">Signal</keyword>
<dbReference type="AlphaFoldDB" id="A0A8H7GN50"/>
<evidence type="ECO:0000256" key="1">
    <source>
        <dbReference type="SAM" id="MobiDB-lite"/>
    </source>
</evidence>
<dbReference type="EMBL" id="JACBPP010000008">
    <property type="protein sequence ID" value="KAF8000070.1"/>
    <property type="molecule type" value="Genomic_DNA"/>
</dbReference>
<dbReference type="Pfam" id="PF10528">
    <property type="entry name" value="GLEYA"/>
    <property type="match status" value="2"/>
</dbReference>
<dbReference type="PROSITE" id="PS51820">
    <property type="entry name" value="PA14"/>
    <property type="match status" value="1"/>
</dbReference>
<reference evidence="4" key="1">
    <citation type="submission" date="2020-10" db="EMBL/GenBank/DDBJ databases">
        <title>The Whole-Genome Sequence of Metschnikowia persimmonesis, a Novel Endophytic Yeast Species Isolated from Medicinal Plant Diospyros kaki Thumb.</title>
        <authorList>
            <person name="Rahmat E."/>
            <person name="Kang Y."/>
        </authorList>
    </citation>
    <scope>NUCLEOTIDE SEQUENCE</scope>
    <source>
        <strain evidence="4">KIOM G15050</strain>
    </source>
</reference>
<evidence type="ECO:0000259" key="3">
    <source>
        <dbReference type="PROSITE" id="PS51820"/>
    </source>
</evidence>
<dbReference type="InterPro" id="IPR037524">
    <property type="entry name" value="PA14/GLEYA"/>
</dbReference>
<name>A0A8H7GN50_9ASCO</name>
<evidence type="ECO:0000313" key="4">
    <source>
        <dbReference type="EMBL" id="KAF8000070.1"/>
    </source>
</evidence>
<proteinExistence type="predicted"/>
<evidence type="ECO:0000256" key="2">
    <source>
        <dbReference type="SAM" id="SignalP"/>
    </source>
</evidence>
<protein>
    <recommendedName>
        <fullName evidence="3">PA14 domain-containing protein</fullName>
    </recommendedName>
</protein>
<comment type="caution">
    <text evidence="4">The sequence shown here is derived from an EMBL/GenBank/DDBJ whole genome shotgun (WGS) entry which is preliminary data.</text>
</comment>
<dbReference type="InterPro" id="IPR018871">
    <property type="entry name" value="GLEYA_adhesin_domain"/>
</dbReference>
<feature type="compositionally biased region" description="Polar residues" evidence="1">
    <location>
        <begin position="865"/>
        <end position="882"/>
    </location>
</feature>
<gene>
    <name evidence="4" type="ORF">HF325_005919</name>
</gene>
<feature type="chain" id="PRO_5034380554" description="PA14 domain-containing protein" evidence="2">
    <location>
        <begin position="18"/>
        <end position="1256"/>
    </location>
</feature>
<feature type="signal peptide" evidence="2">
    <location>
        <begin position="1"/>
        <end position="17"/>
    </location>
</feature>
<keyword evidence="5" id="KW-1185">Reference proteome</keyword>